<reference evidence="1" key="1">
    <citation type="journal article" date="2019" name="Sci. Rep.">
        <title>Draft genome of Tanacetum cinerariifolium, the natural source of mosquito coil.</title>
        <authorList>
            <person name="Yamashiro T."/>
            <person name="Shiraishi A."/>
            <person name="Satake H."/>
            <person name="Nakayama K."/>
        </authorList>
    </citation>
    <scope>NUCLEOTIDE SEQUENCE</scope>
</reference>
<dbReference type="EMBL" id="BKCJ011868883">
    <property type="protein sequence ID" value="GFD59749.1"/>
    <property type="molecule type" value="Genomic_DNA"/>
</dbReference>
<organism evidence="1">
    <name type="scientific">Tanacetum cinerariifolium</name>
    <name type="common">Dalmatian daisy</name>
    <name type="synonym">Chrysanthemum cinerariifolium</name>
    <dbReference type="NCBI Taxonomy" id="118510"/>
    <lineage>
        <taxon>Eukaryota</taxon>
        <taxon>Viridiplantae</taxon>
        <taxon>Streptophyta</taxon>
        <taxon>Embryophyta</taxon>
        <taxon>Tracheophyta</taxon>
        <taxon>Spermatophyta</taxon>
        <taxon>Magnoliopsida</taxon>
        <taxon>eudicotyledons</taxon>
        <taxon>Gunneridae</taxon>
        <taxon>Pentapetalae</taxon>
        <taxon>asterids</taxon>
        <taxon>campanulids</taxon>
        <taxon>Asterales</taxon>
        <taxon>Asteraceae</taxon>
        <taxon>Asteroideae</taxon>
        <taxon>Anthemideae</taxon>
        <taxon>Anthemidinae</taxon>
        <taxon>Tanacetum</taxon>
    </lineage>
</organism>
<feature type="non-terminal residue" evidence="1">
    <location>
        <position position="1"/>
    </location>
</feature>
<proteinExistence type="predicted"/>
<name>A0A699XIY7_TANCI</name>
<accession>A0A699XIY7</accession>
<gene>
    <name evidence="1" type="ORF">Tci_931718</name>
</gene>
<dbReference type="AlphaFoldDB" id="A0A699XIY7"/>
<comment type="caution">
    <text evidence="1">The sequence shown here is derived from an EMBL/GenBank/DDBJ whole genome shotgun (WGS) entry which is preliminary data.</text>
</comment>
<feature type="non-terminal residue" evidence="1">
    <location>
        <position position="82"/>
    </location>
</feature>
<protein>
    <submittedName>
        <fullName evidence="1">Uncharacterized protein</fullName>
    </submittedName>
</protein>
<evidence type="ECO:0000313" key="1">
    <source>
        <dbReference type="EMBL" id="GFD59749.1"/>
    </source>
</evidence>
<sequence length="82" mass="9526">IYPYNEGFGSKSPPYTKDDWEDIHGVNLDVRKKELYKDPKVCRTALDRFLTLAETHRLRELSSVEFPDRMSVLQCQLIAHGS</sequence>